<reference evidence="4" key="1">
    <citation type="journal article" date="2019" name="Int. J. Syst. Evol. Microbiol.">
        <title>The Global Catalogue of Microorganisms (GCM) 10K type strain sequencing project: providing services to taxonomists for standard genome sequencing and annotation.</title>
        <authorList>
            <consortium name="The Broad Institute Genomics Platform"/>
            <consortium name="The Broad Institute Genome Sequencing Center for Infectious Disease"/>
            <person name="Wu L."/>
            <person name="Ma J."/>
        </authorList>
    </citation>
    <scope>NUCLEOTIDE SEQUENCE [LARGE SCALE GENOMIC DNA]</scope>
    <source>
        <strain evidence="4">NBRC 103632</strain>
    </source>
</reference>
<dbReference type="GO" id="GO:0016491">
    <property type="term" value="F:oxidoreductase activity"/>
    <property type="evidence" value="ECO:0007669"/>
    <property type="project" value="UniProtKB-KW"/>
</dbReference>
<dbReference type="RefSeq" id="WP_380805223.1">
    <property type="nucleotide sequence ID" value="NZ_JBHSFZ010000027.1"/>
</dbReference>
<dbReference type="EC" id="1.1.1.-" evidence="3"/>
<gene>
    <name evidence="3" type="ORF">ACFO3E_12825</name>
</gene>
<dbReference type="PRINTS" id="PR00081">
    <property type="entry name" value="GDHRDH"/>
</dbReference>
<proteinExistence type="inferred from homology"/>
<dbReference type="NCBIfam" id="NF005559">
    <property type="entry name" value="PRK07231.1"/>
    <property type="match status" value="1"/>
</dbReference>
<dbReference type="PANTHER" id="PTHR24321">
    <property type="entry name" value="DEHYDROGENASES, SHORT CHAIN"/>
    <property type="match status" value="1"/>
</dbReference>
<keyword evidence="4" id="KW-1185">Reference proteome</keyword>
<dbReference type="PROSITE" id="PS00061">
    <property type="entry name" value="ADH_SHORT"/>
    <property type="match status" value="1"/>
</dbReference>
<dbReference type="PANTHER" id="PTHR24321:SF8">
    <property type="entry name" value="ESTRADIOL 17-BETA-DEHYDROGENASE 8-RELATED"/>
    <property type="match status" value="1"/>
</dbReference>
<name>A0ABV9F1T6_9SPHN</name>
<evidence type="ECO:0000256" key="2">
    <source>
        <dbReference type="ARBA" id="ARBA00023002"/>
    </source>
</evidence>
<comment type="caution">
    <text evidence="3">The sequence shown here is derived from an EMBL/GenBank/DDBJ whole genome shotgun (WGS) entry which is preliminary data.</text>
</comment>
<sequence>MRGLQGKVAIVTGAASPRGIGFAAATRLADEGAHVVLTDINSEGVAQRAAELTGLGHRALGLAHDATDETSWNDVLRATKAEFGRLDILVNNAAICVLSHVVDMELADWRRQVDINAAMTFLGCRTAAREMQASGGGGAIVNIASIAALVAGESAAAYCASKGAVQMLTKVVAIEMAKFGIRVNSVNPGYTVTEMLGADANEGDARIQAVAASIPAARLGRPSEIAAAVAFLASDDASFCNGTALVVDGGMTAQ</sequence>
<organism evidence="3 4">
    <name type="scientific">Sphingobium tyrosinilyticum</name>
    <dbReference type="NCBI Taxonomy" id="2715436"/>
    <lineage>
        <taxon>Bacteria</taxon>
        <taxon>Pseudomonadati</taxon>
        <taxon>Pseudomonadota</taxon>
        <taxon>Alphaproteobacteria</taxon>
        <taxon>Sphingomonadales</taxon>
        <taxon>Sphingomonadaceae</taxon>
        <taxon>Sphingobium</taxon>
    </lineage>
</organism>
<accession>A0ABV9F1T6</accession>
<dbReference type="EMBL" id="JBHSFZ010000027">
    <property type="protein sequence ID" value="MFC4595069.1"/>
    <property type="molecule type" value="Genomic_DNA"/>
</dbReference>
<keyword evidence="2 3" id="KW-0560">Oxidoreductase</keyword>
<evidence type="ECO:0000256" key="1">
    <source>
        <dbReference type="ARBA" id="ARBA00006484"/>
    </source>
</evidence>
<dbReference type="InterPro" id="IPR002347">
    <property type="entry name" value="SDR_fam"/>
</dbReference>
<dbReference type="Pfam" id="PF13561">
    <property type="entry name" value="adh_short_C2"/>
    <property type="match status" value="1"/>
</dbReference>
<dbReference type="PRINTS" id="PR00080">
    <property type="entry name" value="SDRFAMILY"/>
</dbReference>
<dbReference type="Proteomes" id="UP001595957">
    <property type="component" value="Unassembled WGS sequence"/>
</dbReference>
<protein>
    <submittedName>
        <fullName evidence="3">SDR family NAD(P)-dependent oxidoreductase</fullName>
        <ecNumber evidence="3">1.1.1.-</ecNumber>
    </submittedName>
</protein>
<dbReference type="InterPro" id="IPR020904">
    <property type="entry name" value="Sc_DH/Rdtase_CS"/>
</dbReference>
<comment type="similarity">
    <text evidence="1">Belongs to the short-chain dehydrogenases/reductases (SDR) family.</text>
</comment>
<evidence type="ECO:0000313" key="3">
    <source>
        <dbReference type="EMBL" id="MFC4595069.1"/>
    </source>
</evidence>
<dbReference type="InterPro" id="IPR036291">
    <property type="entry name" value="NAD(P)-bd_dom_sf"/>
</dbReference>
<dbReference type="Gene3D" id="3.40.50.720">
    <property type="entry name" value="NAD(P)-binding Rossmann-like Domain"/>
    <property type="match status" value="1"/>
</dbReference>
<evidence type="ECO:0000313" key="4">
    <source>
        <dbReference type="Proteomes" id="UP001595957"/>
    </source>
</evidence>
<dbReference type="SUPFAM" id="SSF51735">
    <property type="entry name" value="NAD(P)-binding Rossmann-fold domains"/>
    <property type="match status" value="1"/>
</dbReference>